<evidence type="ECO:0000256" key="1">
    <source>
        <dbReference type="ARBA" id="ARBA00022553"/>
    </source>
</evidence>
<evidence type="ECO:0000259" key="8">
    <source>
        <dbReference type="PROSITE" id="PS50110"/>
    </source>
</evidence>
<keyword evidence="2" id="KW-0902">Two-component regulatory system</keyword>
<dbReference type="InterPro" id="IPR001789">
    <property type="entry name" value="Sig_transdc_resp-reg_receiver"/>
</dbReference>
<evidence type="ECO:0000256" key="4">
    <source>
        <dbReference type="ARBA" id="ARBA00023125"/>
    </source>
</evidence>
<feature type="modified residue" description="4-aspartylphosphate" evidence="6">
    <location>
        <position position="53"/>
    </location>
</feature>
<dbReference type="Gene3D" id="3.40.50.2300">
    <property type="match status" value="1"/>
</dbReference>
<dbReference type="GO" id="GO:0006355">
    <property type="term" value="P:regulation of DNA-templated transcription"/>
    <property type="evidence" value="ECO:0007669"/>
    <property type="project" value="InterPro"/>
</dbReference>
<dbReference type="Gene3D" id="6.10.250.690">
    <property type="match status" value="1"/>
</dbReference>
<evidence type="ECO:0000256" key="2">
    <source>
        <dbReference type="ARBA" id="ARBA00023012"/>
    </source>
</evidence>
<reference evidence="10 11" key="1">
    <citation type="submission" date="2020-08" db="EMBL/GenBank/DDBJ databases">
        <title>Genomic Encyclopedia of Type Strains, Phase IV (KMG-IV): sequencing the most valuable type-strain genomes for metagenomic binning, comparative biology and taxonomic classification.</title>
        <authorList>
            <person name="Goeker M."/>
        </authorList>
    </citation>
    <scope>NUCLEOTIDE SEQUENCE [LARGE SCALE GENOMIC DNA]</scope>
    <source>
        <strain evidence="10 11">DSM 101730</strain>
    </source>
</reference>
<dbReference type="AlphaFoldDB" id="A0A840SQC6"/>
<dbReference type="EMBL" id="JACHFM010000002">
    <property type="protein sequence ID" value="MBB5222056.1"/>
    <property type="molecule type" value="Genomic_DNA"/>
</dbReference>
<dbReference type="FunFam" id="1.10.10.10:FF:000005">
    <property type="entry name" value="Two-component system response regulator"/>
    <property type="match status" value="1"/>
</dbReference>
<keyword evidence="5" id="KW-0804">Transcription</keyword>
<evidence type="ECO:0000256" key="7">
    <source>
        <dbReference type="PROSITE-ProRule" id="PRU01091"/>
    </source>
</evidence>
<protein>
    <submittedName>
        <fullName evidence="10">Two-component system OmpR family response regulator</fullName>
    </submittedName>
</protein>
<dbReference type="PROSITE" id="PS51755">
    <property type="entry name" value="OMPR_PHOB"/>
    <property type="match status" value="1"/>
</dbReference>
<evidence type="ECO:0000256" key="6">
    <source>
        <dbReference type="PROSITE-ProRule" id="PRU00169"/>
    </source>
</evidence>
<keyword evidence="3" id="KW-0805">Transcription regulation</keyword>
<dbReference type="Gene3D" id="1.10.10.10">
    <property type="entry name" value="Winged helix-like DNA-binding domain superfamily/Winged helix DNA-binding domain"/>
    <property type="match status" value="1"/>
</dbReference>
<dbReference type="InterPro" id="IPR011006">
    <property type="entry name" value="CheY-like_superfamily"/>
</dbReference>
<comment type="caution">
    <text evidence="10">The sequence shown here is derived from an EMBL/GenBank/DDBJ whole genome shotgun (WGS) entry which is preliminary data.</text>
</comment>
<accession>A0A840SQC6</accession>
<organism evidence="10 11">
    <name type="scientific">Amaricoccus macauensis</name>
    <dbReference type="NCBI Taxonomy" id="57001"/>
    <lineage>
        <taxon>Bacteria</taxon>
        <taxon>Pseudomonadati</taxon>
        <taxon>Pseudomonadota</taxon>
        <taxon>Alphaproteobacteria</taxon>
        <taxon>Rhodobacterales</taxon>
        <taxon>Paracoccaceae</taxon>
        <taxon>Amaricoccus</taxon>
    </lineage>
</organism>
<dbReference type="Pfam" id="PF00486">
    <property type="entry name" value="Trans_reg_C"/>
    <property type="match status" value="1"/>
</dbReference>
<dbReference type="GO" id="GO:0000976">
    <property type="term" value="F:transcription cis-regulatory region binding"/>
    <property type="evidence" value="ECO:0007669"/>
    <property type="project" value="TreeGrafter"/>
</dbReference>
<proteinExistence type="predicted"/>
<feature type="domain" description="OmpR/PhoB-type" evidence="9">
    <location>
        <begin position="128"/>
        <end position="226"/>
    </location>
</feature>
<dbReference type="InterPro" id="IPR001867">
    <property type="entry name" value="OmpR/PhoB-type_DNA-bd"/>
</dbReference>
<evidence type="ECO:0000313" key="10">
    <source>
        <dbReference type="EMBL" id="MBB5222056.1"/>
    </source>
</evidence>
<dbReference type="Pfam" id="PF00072">
    <property type="entry name" value="Response_reg"/>
    <property type="match status" value="1"/>
</dbReference>
<keyword evidence="11" id="KW-1185">Reference proteome</keyword>
<evidence type="ECO:0000313" key="11">
    <source>
        <dbReference type="Proteomes" id="UP000549457"/>
    </source>
</evidence>
<dbReference type="CDD" id="cd00383">
    <property type="entry name" value="trans_reg_C"/>
    <property type="match status" value="1"/>
</dbReference>
<dbReference type="SUPFAM" id="SSF52172">
    <property type="entry name" value="CheY-like"/>
    <property type="match status" value="1"/>
</dbReference>
<dbReference type="GO" id="GO:0000156">
    <property type="term" value="F:phosphorelay response regulator activity"/>
    <property type="evidence" value="ECO:0007669"/>
    <property type="project" value="TreeGrafter"/>
</dbReference>
<dbReference type="InterPro" id="IPR039420">
    <property type="entry name" value="WalR-like"/>
</dbReference>
<evidence type="ECO:0000256" key="5">
    <source>
        <dbReference type="ARBA" id="ARBA00023163"/>
    </source>
</evidence>
<dbReference type="RefSeq" id="WP_184148479.1">
    <property type="nucleotide sequence ID" value="NZ_JACHFM010000002.1"/>
</dbReference>
<name>A0A840SQC6_9RHOB</name>
<dbReference type="PANTHER" id="PTHR48111">
    <property type="entry name" value="REGULATOR OF RPOS"/>
    <property type="match status" value="1"/>
</dbReference>
<dbReference type="GO" id="GO:0005829">
    <property type="term" value="C:cytosol"/>
    <property type="evidence" value="ECO:0007669"/>
    <property type="project" value="TreeGrafter"/>
</dbReference>
<keyword evidence="4 7" id="KW-0238">DNA-binding</keyword>
<dbReference type="SMART" id="SM00862">
    <property type="entry name" value="Trans_reg_C"/>
    <property type="match status" value="1"/>
</dbReference>
<sequence length="228" mass="25345">MSRRILVVEDDQDTQAYLAKALREAGYTVEATASGRDGLVHAIGGGFDAMVIDRMLPDLDGLSLVRSVRAAGIQTPAILLTALSAIDERVNGLRAGADDYVVKPFSFAELSARLEAVLRRPAETKAEQTQIACGDLELDLIARTARRGDRRIELLPREFQMLEYLMRRQGRVVTRTMLLEGVWDYRFDPRTNVIDVHISRLRRKIDAEGEQALIHTVRGAGYKLAAAI</sequence>
<dbReference type="PANTHER" id="PTHR48111:SF76">
    <property type="entry name" value="TWO-COMPONENT RESPONSE REGULATOR"/>
    <property type="match status" value="1"/>
</dbReference>
<feature type="domain" description="Response regulatory" evidence="8">
    <location>
        <begin position="4"/>
        <end position="118"/>
    </location>
</feature>
<gene>
    <name evidence="10" type="ORF">HNP73_001992</name>
</gene>
<dbReference type="GO" id="GO:0032993">
    <property type="term" value="C:protein-DNA complex"/>
    <property type="evidence" value="ECO:0007669"/>
    <property type="project" value="TreeGrafter"/>
</dbReference>
<keyword evidence="1 6" id="KW-0597">Phosphoprotein</keyword>
<dbReference type="Proteomes" id="UP000549457">
    <property type="component" value="Unassembled WGS sequence"/>
</dbReference>
<dbReference type="CDD" id="cd19935">
    <property type="entry name" value="REC_OmpR_CusR-like"/>
    <property type="match status" value="1"/>
</dbReference>
<evidence type="ECO:0000259" key="9">
    <source>
        <dbReference type="PROSITE" id="PS51755"/>
    </source>
</evidence>
<dbReference type="SMART" id="SM00448">
    <property type="entry name" value="REC"/>
    <property type="match status" value="1"/>
</dbReference>
<dbReference type="PROSITE" id="PS50110">
    <property type="entry name" value="RESPONSE_REGULATORY"/>
    <property type="match status" value="1"/>
</dbReference>
<evidence type="ECO:0000256" key="3">
    <source>
        <dbReference type="ARBA" id="ARBA00023015"/>
    </source>
</evidence>
<feature type="DNA-binding region" description="OmpR/PhoB-type" evidence="7">
    <location>
        <begin position="128"/>
        <end position="226"/>
    </location>
</feature>
<dbReference type="InterPro" id="IPR036388">
    <property type="entry name" value="WH-like_DNA-bd_sf"/>
</dbReference>